<dbReference type="Pfam" id="PF13426">
    <property type="entry name" value="PAS_9"/>
    <property type="match status" value="1"/>
</dbReference>
<dbReference type="SMART" id="SM00086">
    <property type="entry name" value="PAC"/>
    <property type="match status" value="2"/>
</dbReference>
<feature type="domain" description="GGDEF" evidence="4">
    <location>
        <begin position="351"/>
        <end position="484"/>
    </location>
</feature>
<dbReference type="InterPro" id="IPR043128">
    <property type="entry name" value="Rev_trsase/Diguanyl_cyclase"/>
</dbReference>
<feature type="region of interest" description="Disordered" evidence="2">
    <location>
        <begin position="1"/>
        <end position="23"/>
    </location>
</feature>
<dbReference type="SMART" id="SM00267">
    <property type="entry name" value="GGDEF"/>
    <property type="match status" value="1"/>
</dbReference>
<dbReference type="InterPro" id="IPR035965">
    <property type="entry name" value="PAS-like_dom_sf"/>
</dbReference>
<dbReference type="PANTHER" id="PTHR44757:SF2">
    <property type="entry name" value="BIOFILM ARCHITECTURE MAINTENANCE PROTEIN MBAA"/>
    <property type="match status" value="1"/>
</dbReference>
<sequence length="490" mass="55451">METSGGVILSAPTGRALPPCDASEPSELQHRLLEYQAILDNASLGITFTRRRTFLHCNQRFSEMFGWDSNELVGQPANLTYPSPAAYDRWLRMAAPVLSSGRRLDTEVQMARRDGSLFWCRMLGRLIDPDDASKGAIFITEDITERKEAAEAQRQLLLEYQAMLDNASLGVTFTRKRRFLHCNRRFSEMFGWTCEELIDQPTHMLYPSPAAYEELTRLARPILTSGQRLDLEVRMKRRDGTLFWCRVLAKSIDSSDPGKGAIYLTEDITERRSAQEALKRAHDELELRVQERTAELARANALLQAEIQERQLAEERIRYLAHHDALTGLPNRRLLQDRLGQALEMARRHRHLVAVQFIDLDCFKPVNDRLGHHVGDLLLQAVATRLRGLLRAVDTVARVGGDEFVIILPEMHEEGAAEETAQKVLAALSQPYEIDGHQMQVTPSIGVSLYPRDAQSAERLLSAADCAMYYAKGRGKGNWQVFREDMGVPG</sequence>
<dbReference type="Gene3D" id="3.30.450.20">
    <property type="entry name" value="PAS domain"/>
    <property type="match status" value="2"/>
</dbReference>
<accession>A0ABU6JIX1</accession>
<dbReference type="Pfam" id="PF00990">
    <property type="entry name" value="GGDEF"/>
    <property type="match status" value="1"/>
</dbReference>
<dbReference type="Pfam" id="PF00989">
    <property type="entry name" value="PAS"/>
    <property type="match status" value="1"/>
</dbReference>
<dbReference type="NCBIfam" id="TIGR00254">
    <property type="entry name" value="GGDEF"/>
    <property type="match status" value="1"/>
</dbReference>
<comment type="caution">
    <text evidence="5">The sequence shown here is derived from an EMBL/GenBank/DDBJ whole genome shotgun (WGS) entry which is preliminary data.</text>
</comment>
<dbReference type="CDD" id="cd01949">
    <property type="entry name" value="GGDEF"/>
    <property type="match status" value="1"/>
</dbReference>
<dbReference type="Proteomes" id="UP001352263">
    <property type="component" value="Unassembled WGS sequence"/>
</dbReference>
<keyword evidence="5" id="KW-0808">Transferase</keyword>
<name>A0ABU6JIX1_9BURK</name>
<evidence type="ECO:0000313" key="5">
    <source>
        <dbReference type="EMBL" id="MEC4723205.1"/>
    </source>
</evidence>
<keyword evidence="1" id="KW-0175">Coiled coil</keyword>
<dbReference type="InterPro" id="IPR000160">
    <property type="entry name" value="GGDEF_dom"/>
</dbReference>
<reference evidence="5 6" key="1">
    <citation type="submission" date="2023-10" db="EMBL/GenBank/DDBJ databases">
        <title>Noviherbaspirillum sp. CPCC 100848 genome assembly.</title>
        <authorList>
            <person name="Li X.Y."/>
            <person name="Fang X.M."/>
        </authorList>
    </citation>
    <scope>NUCLEOTIDE SEQUENCE [LARGE SCALE GENOMIC DNA]</scope>
    <source>
        <strain evidence="5 6">CPCC 100848</strain>
    </source>
</reference>
<dbReference type="EC" id="2.7.7.65" evidence="5"/>
<dbReference type="InterPro" id="IPR029787">
    <property type="entry name" value="Nucleotide_cyclase"/>
</dbReference>
<evidence type="ECO:0000256" key="2">
    <source>
        <dbReference type="SAM" id="MobiDB-lite"/>
    </source>
</evidence>
<dbReference type="PROSITE" id="PS50887">
    <property type="entry name" value="GGDEF"/>
    <property type="match status" value="1"/>
</dbReference>
<dbReference type="RefSeq" id="WP_326509827.1">
    <property type="nucleotide sequence ID" value="NZ_JAWIIV010000046.1"/>
</dbReference>
<dbReference type="EMBL" id="JAWIIV010000046">
    <property type="protein sequence ID" value="MEC4723205.1"/>
    <property type="molecule type" value="Genomic_DNA"/>
</dbReference>
<dbReference type="InterPro" id="IPR000700">
    <property type="entry name" value="PAS-assoc_C"/>
</dbReference>
<feature type="domain" description="PAC" evidence="3">
    <location>
        <begin position="104"/>
        <end position="155"/>
    </location>
</feature>
<protein>
    <submittedName>
        <fullName evidence="5">Diguanylate cyclase</fullName>
        <ecNumber evidence="5">2.7.7.65</ecNumber>
    </submittedName>
</protein>
<dbReference type="PANTHER" id="PTHR44757">
    <property type="entry name" value="DIGUANYLATE CYCLASE DGCP"/>
    <property type="match status" value="1"/>
</dbReference>
<dbReference type="PROSITE" id="PS50113">
    <property type="entry name" value="PAC"/>
    <property type="match status" value="2"/>
</dbReference>
<dbReference type="CDD" id="cd00130">
    <property type="entry name" value="PAS"/>
    <property type="match status" value="2"/>
</dbReference>
<gene>
    <name evidence="5" type="ORF">RY831_29020</name>
</gene>
<keyword evidence="5" id="KW-0548">Nucleotidyltransferase</keyword>
<dbReference type="InterPro" id="IPR000014">
    <property type="entry name" value="PAS"/>
</dbReference>
<dbReference type="SMART" id="SM00091">
    <property type="entry name" value="PAS"/>
    <property type="match status" value="2"/>
</dbReference>
<dbReference type="SUPFAM" id="SSF55073">
    <property type="entry name" value="Nucleotide cyclase"/>
    <property type="match status" value="1"/>
</dbReference>
<dbReference type="NCBIfam" id="TIGR00229">
    <property type="entry name" value="sensory_box"/>
    <property type="match status" value="2"/>
</dbReference>
<keyword evidence="6" id="KW-1185">Reference proteome</keyword>
<feature type="domain" description="PAC" evidence="3">
    <location>
        <begin position="229"/>
        <end position="280"/>
    </location>
</feature>
<dbReference type="GO" id="GO:0052621">
    <property type="term" value="F:diguanylate cyclase activity"/>
    <property type="evidence" value="ECO:0007669"/>
    <property type="project" value="UniProtKB-EC"/>
</dbReference>
<dbReference type="InterPro" id="IPR001610">
    <property type="entry name" value="PAC"/>
</dbReference>
<evidence type="ECO:0000313" key="6">
    <source>
        <dbReference type="Proteomes" id="UP001352263"/>
    </source>
</evidence>
<dbReference type="InterPro" id="IPR013767">
    <property type="entry name" value="PAS_fold"/>
</dbReference>
<evidence type="ECO:0000259" key="3">
    <source>
        <dbReference type="PROSITE" id="PS50113"/>
    </source>
</evidence>
<dbReference type="SUPFAM" id="SSF55785">
    <property type="entry name" value="PYP-like sensor domain (PAS domain)"/>
    <property type="match status" value="2"/>
</dbReference>
<proteinExistence type="predicted"/>
<organism evidence="5 6">
    <name type="scientific">Noviherbaspirillum album</name>
    <dbReference type="NCBI Taxonomy" id="3080276"/>
    <lineage>
        <taxon>Bacteria</taxon>
        <taxon>Pseudomonadati</taxon>
        <taxon>Pseudomonadota</taxon>
        <taxon>Betaproteobacteria</taxon>
        <taxon>Burkholderiales</taxon>
        <taxon>Oxalobacteraceae</taxon>
        <taxon>Noviherbaspirillum</taxon>
    </lineage>
</organism>
<dbReference type="Gene3D" id="3.30.70.270">
    <property type="match status" value="1"/>
</dbReference>
<dbReference type="InterPro" id="IPR052155">
    <property type="entry name" value="Biofilm_reg_signaling"/>
</dbReference>
<feature type="coiled-coil region" evidence="1">
    <location>
        <begin position="275"/>
        <end position="316"/>
    </location>
</feature>
<evidence type="ECO:0000259" key="4">
    <source>
        <dbReference type="PROSITE" id="PS50887"/>
    </source>
</evidence>
<evidence type="ECO:0000256" key="1">
    <source>
        <dbReference type="SAM" id="Coils"/>
    </source>
</evidence>